<feature type="domain" description="Integrase catalytic" evidence="3">
    <location>
        <begin position="95"/>
        <end position="148"/>
    </location>
</feature>
<keyword evidence="5" id="KW-1185">Reference proteome</keyword>
<sequence length="155" mass="18951">MKKEKNQTDKQLVRNTFERYNGIYGYRQIQLFLYQDCVWMNHKKILRLMQDMGLRSKTRRKYRNCNRTWNFGERAVGAQISMSRRGNCYDNVSMESFFSHLKVEGLYPYNFRTVEEAQMRIESYIYFYNNSRPQRKLNKLTPVQYRNQLVGRGYF</sequence>
<comment type="caution">
    <text evidence="4">The sequence shown here is derived from an EMBL/GenBank/DDBJ whole genome shotgun (WGS) entry which is preliminary data.</text>
</comment>
<evidence type="ECO:0000256" key="1">
    <source>
        <dbReference type="ARBA" id="ARBA00002286"/>
    </source>
</evidence>
<comment type="function">
    <text evidence="1">Involved in the transposition of the insertion sequence.</text>
</comment>
<dbReference type="Proteomes" id="UP000634529">
    <property type="component" value="Unassembled WGS sequence"/>
</dbReference>
<evidence type="ECO:0000313" key="4">
    <source>
        <dbReference type="EMBL" id="MBD8499738.1"/>
    </source>
</evidence>
<accession>A0ABR9B016</accession>
<evidence type="ECO:0000259" key="3">
    <source>
        <dbReference type="Pfam" id="PF13333"/>
    </source>
</evidence>
<dbReference type="InterPro" id="IPR050900">
    <property type="entry name" value="Transposase_IS3/IS150/IS904"/>
</dbReference>
<dbReference type="PANTHER" id="PTHR46889">
    <property type="entry name" value="TRANSPOSASE INSF FOR INSERTION SEQUENCE IS3B-RELATED"/>
    <property type="match status" value="1"/>
</dbReference>
<dbReference type="InterPro" id="IPR025948">
    <property type="entry name" value="HTH-like_dom"/>
</dbReference>
<feature type="domain" description="HTH-like" evidence="2">
    <location>
        <begin position="6"/>
        <end position="62"/>
    </location>
</feature>
<dbReference type="RefSeq" id="WP_192026074.1">
    <property type="nucleotide sequence ID" value="NZ_JACYTN010000014.1"/>
</dbReference>
<dbReference type="EMBL" id="JACYTN010000014">
    <property type="protein sequence ID" value="MBD8499738.1"/>
    <property type="molecule type" value="Genomic_DNA"/>
</dbReference>
<evidence type="ECO:0000259" key="2">
    <source>
        <dbReference type="Pfam" id="PF13276"/>
    </source>
</evidence>
<gene>
    <name evidence="4" type="ORF">IFO66_15700</name>
</gene>
<organism evidence="4 5">
    <name type="scientific">Paenibacillus arenosi</name>
    <dbReference type="NCBI Taxonomy" id="2774142"/>
    <lineage>
        <taxon>Bacteria</taxon>
        <taxon>Bacillati</taxon>
        <taxon>Bacillota</taxon>
        <taxon>Bacilli</taxon>
        <taxon>Bacillales</taxon>
        <taxon>Paenibacillaceae</taxon>
        <taxon>Paenibacillus</taxon>
    </lineage>
</organism>
<protein>
    <submittedName>
        <fullName evidence="4">IS3 family transposase</fullName>
    </submittedName>
</protein>
<dbReference type="SUPFAM" id="SSF53098">
    <property type="entry name" value="Ribonuclease H-like"/>
    <property type="match status" value="1"/>
</dbReference>
<reference evidence="4 5" key="1">
    <citation type="submission" date="2020-09" db="EMBL/GenBank/DDBJ databases">
        <title>Paenibacillus sp. CAU 1523 isolated from sand of Haeundae Beach.</title>
        <authorList>
            <person name="Kim W."/>
        </authorList>
    </citation>
    <scope>NUCLEOTIDE SEQUENCE [LARGE SCALE GENOMIC DNA]</scope>
    <source>
        <strain evidence="4 5">CAU 1523</strain>
    </source>
</reference>
<dbReference type="PANTHER" id="PTHR46889:SF4">
    <property type="entry name" value="TRANSPOSASE INSO FOR INSERTION SEQUENCE ELEMENT IS911B-RELATED"/>
    <property type="match status" value="1"/>
</dbReference>
<dbReference type="InterPro" id="IPR012337">
    <property type="entry name" value="RNaseH-like_sf"/>
</dbReference>
<evidence type="ECO:0000313" key="5">
    <source>
        <dbReference type="Proteomes" id="UP000634529"/>
    </source>
</evidence>
<dbReference type="Pfam" id="PF13276">
    <property type="entry name" value="HTH_21"/>
    <property type="match status" value="1"/>
</dbReference>
<name>A0ABR9B016_9BACL</name>
<proteinExistence type="predicted"/>
<dbReference type="Pfam" id="PF13333">
    <property type="entry name" value="rve_2"/>
    <property type="match status" value="1"/>
</dbReference>
<dbReference type="InterPro" id="IPR001584">
    <property type="entry name" value="Integrase_cat-core"/>
</dbReference>